<dbReference type="PANTHER" id="PTHR33376:SF4">
    <property type="entry name" value="SIALIC ACID-BINDING PERIPLASMIC PROTEIN SIAP"/>
    <property type="match status" value="1"/>
</dbReference>
<feature type="coiled-coil region" evidence="2">
    <location>
        <begin position="256"/>
        <end position="283"/>
    </location>
</feature>
<dbReference type="Pfam" id="PF03480">
    <property type="entry name" value="DctP"/>
    <property type="match status" value="1"/>
</dbReference>
<dbReference type="InterPro" id="IPR018389">
    <property type="entry name" value="DctP_fam"/>
</dbReference>
<dbReference type="GO" id="GO:0055085">
    <property type="term" value="P:transmembrane transport"/>
    <property type="evidence" value="ECO:0007669"/>
    <property type="project" value="InterPro"/>
</dbReference>
<sequence length="335" mass="36684">MKHMTLALLALAALCLAATSDAAQIKLATIAPDGSSWMERMRATADRIEERTDGGVRLRFYPGGVMGDAEAVLRRMRLGQLHGAAFTVGELASVAPVANLYSMPFVFRDVEEVRAVRETFDPLVIEGLAEGGIIAPGISLGGFAYLFSDRQMPTADPEEIDSGFRIWVPAGDRLSQRTLEEAGATPVPLPLAEVYTALQTGAVNTFASTPSATIILQWHTRAESMLDMPLLMTAGTIGLDQRTIDRLPEADRAILLEELRATLERIEADNFEDNAEAREALREGGVEILQPAPSLVSYWHELAHRIRRDAVEAGRFELPHLDRLEAELERLRGGE</sequence>
<dbReference type="Proteomes" id="UP000260351">
    <property type="component" value="Unassembled WGS sequence"/>
</dbReference>
<protein>
    <submittedName>
        <fullName evidence="4">C4-dicarboxylate ABC transporter</fullName>
    </submittedName>
</protein>
<keyword evidence="5" id="KW-1185">Reference proteome</keyword>
<feature type="chain" id="PRO_5017665061" evidence="3">
    <location>
        <begin position="23"/>
        <end position="335"/>
    </location>
</feature>
<evidence type="ECO:0000256" key="1">
    <source>
        <dbReference type="ARBA" id="ARBA00022729"/>
    </source>
</evidence>
<name>A0A3E1KBW0_9GAMM</name>
<dbReference type="PANTHER" id="PTHR33376">
    <property type="match status" value="1"/>
</dbReference>
<dbReference type="EMBL" id="QUZK01000012">
    <property type="protein sequence ID" value="RFF32213.1"/>
    <property type="molecule type" value="Genomic_DNA"/>
</dbReference>
<dbReference type="OrthoDB" id="5670809at2"/>
<dbReference type="NCBIfam" id="NF037995">
    <property type="entry name" value="TRAP_S1"/>
    <property type="match status" value="1"/>
</dbReference>
<accession>A0A3E1KBW0</accession>
<dbReference type="Gene3D" id="3.40.190.170">
    <property type="entry name" value="Bacterial extracellular solute-binding protein, family 7"/>
    <property type="match status" value="1"/>
</dbReference>
<reference evidence="4 5" key="1">
    <citation type="submission" date="2018-08" db="EMBL/GenBank/DDBJ databases">
        <title>Wenzhouxiangella salilacus sp. nov., a novel bacterium isolated from a saline lake in Xinjiang Province, China.</title>
        <authorList>
            <person name="Han S."/>
        </authorList>
    </citation>
    <scope>NUCLEOTIDE SEQUENCE [LARGE SCALE GENOMIC DNA]</scope>
    <source>
        <strain evidence="4 5">XDB06</strain>
    </source>
</reference>
<evidence type="ECO:0000313" key="5">
    <source>
        <dbReference type="Proteomes" id="UP000260351"/>
    </source>
</evidence>
<dbReference type="AlphaFoldDB" id="A0A3E1KBW0"/>
<evidence type="ECO:0000256" key="3">
    <source>
        <dbReference type="SAM" id="SignalP"/>
    </source>
</evidence>
<comment type="caution">
    <text evidence="4">The sequence shown here is derived from an EMBL/GenBank/DDBJ whole genome shotgun (WGS) entry which is preliminary data.</text>
</comment>
<gene>
    <name evidence="4" type="ORF">DZC52_01730</name>
</gene>
<organism evidence="4 5">
    <name type="scientific">Wenzhouxiangella sediminis</name>
    <dbReference type="NCBI Taxonomy" id="1792836"/>
    <lineage>
        <taxon>Bacteria</taxon>
        <taxon>Pseudomonadati</taxon>
        <taxon>Pseudomonadota</taxon>
        <taxon>Gammaproteobacteria</taxon>
        <taxon>Chromatiales</taxon>
        <taxon>Wenzhouxiangellaceae</taxon>
        <taxon>Wenzhouxiangella</taxon>
    </lineage>
</organism>
<feature type="signal peptide" evidence="3">
    <location>
        <begin position="1"/>
        <end position="22"/>
    </location>
</feature>
<evidence type="ECO:0000256" key="2">
    <source>
        <dbReference type="SAM" id="Coils"/>
    </source>
</evidence>
<dbReference type="RefSeq" id="WP_116649395.1">
    <property type="nucleotide sequence ID" value="NZ_QUZK01000012.1"/>
</dbReference>
<proteinExistence type="predicted"/>
<dbReference type="InterPro" id="IPR038404">
    <property type="entry name" value="TRAP_DctP_sf"/>
</dbReference>
<keyword evidence="2" id="KW-0175">Coiled coil</keyword>
<keyword evidence="1 3" id="KW-0732">Signal</keyword>
<evidence type="ECO:0000313" key="4">
    <source>
        <dbReference type="EMBL" id="RFF32213.1"/>
    </source>
</evidence>